<sequence length="143" mass="14441">MPQFVETAAVSHTSAQALVAAAIEEGARLGVAVAVTVVDPALGLVAYVRADGTTPHSVETSRRKANTGASTRKPSGWMPDDLAVALPLGTDNLLTNVRGGFPLKAEGRHLGGFGVAGGTPAQDAEIALAALAREGFDVPEAAS</sequence>
<evidence type="ECO:0000256" key="1">
    <source>
        <dbReference type="SAM" id="MobiDB-lite"/>
    </source>
</evidence>
<dbReference type="PANTHER" id="PTHR34309:SF1">
    <property type="entry name" value="PROTEIN GLCG"/>
    <property type="match status" value="1"/>
</dbReference>
<dbReference type="SUPFAM" id="SSF143744">
    <property type="entry name" value="GlcG-like"/>
    <property type="match status" value="1"/>
</dbReference>
<comment type="caution">
    <text evidence="2">The sequence shown here is derived from an EMBL/GenBank/DDBJ whole genome shotgun (WGS) entry which is preliminary data.</text>
</comment>
<dbReference type="InterPro" id="IPR052517">
    <property type="entry name" value="GlcG_carb_metab_protein"/>
</dbReference>
<keyword evidence="3" id="KW-1185">Reference proteome</keyword>
<dbReference type="InterPro" id="IPR038084">
    <property type="entry name" value="PduO/GlcC-like_sf"/>
</dbReference>
<dbReference type="AlphaFoldDB" id="A0A2T0ULA1"/>
<feature type="region of interest" description="Disordered" evidence="1">
    <location>
        <begin position="53"/>
        <end position="76"/>
    </location>
</feature>
<protein>
    <submittedName>
        <fullName evidence="2">Uncharacterized protein GlcG (DUF336 family)</fullName>
    </submittedName>
</protein>
<evidence type="ECO:0000313" key="2">
    <source>
        <dbReference type="EMBL" id="PRY58709.1"/>
    </source>
</evidence>
<accession>A0A2T0ULA1</accession>
<dbReference type="Gene3D" id="3.30.450.150">
    <property type="entry name" value="Haem-degrading domain"/>
    <property type="match status" value="1"/>
</dbReference>
<evidence type="ECO:0000313" key="3">
    <source>
        <dbReference type="Proteomes" id="UP000238176"/>
    </source>
</evidence>
<dbReference type="EMBL" id="PVTJ01000005">
    <property type="protein sequence ID" value="PRY58709.1"/>
    <property type="molecule type" value="Genomic_DNA"/>
</dbReference>
<dbReference type="InterPro" id="IPR005624">
    <property type="entry name" value="PduO/GlcC-like"/>
</dbReference>
<gene>
    <name evidence="2" type="ORF">B0I28_105424</name>
</gene>
<dbReference type="Proteomes" id="UP000238176">
    <property type="component" value="Unassembled WGS sequence"/>
</dbReference>
<dbReference type="RefSeq" id="WP_181245806.1">
    <property type="nucleotide sequence ID" value="NZ_PVTJ01000005.1"/>
</dbReference>
<name>A0A2T0ULA1_9ACTN</name>
<proteinExistence type="predicted"/>
<reference evidence="2 3" key="1">
    <citation type="submission" date="2018-03" db="EMBL/GenBank/DDBJ databases">
        <title>Genomic Encyclopedia of Type Strains, Phase III (KMG-III): the genomes of soil and plant-associated and newly described type strains.</title>
        <authorList>
            <person name="Whitman W."/>
        </authorList>
    </citation>
    <scope>NUCLEOTIDE SEQUENCE [LARGE SCALE GENOMIC DNA]</scope>
    <source>
        <strain evidence="2 3">CGMCC 4.7067</strain>
    </source>
</reference>
<dbReference type="PANTHER" id="PTHR34309">
    <property type="entry name" value="SLR1406 PROTEIN"/>
    <property type="match status" value="1"/>
</dbReference>
<dbReference type="Pfam" id="PF03928">
    <property type="entry name" value="HbpS-like"/>
    <property type="match status" value="1"/>
</dbReference>
<organism evidence="2 3">
    <name type="scientific">Glycomyces artemisiae</name>
    <dbReference type="NCBI Taxonomy" id="1076443"/>
    <lineage>
        <taxon>Bacteria</taxon>
        <taxon>Bacillati</taxon>
        <taxon>Actinomycetota</taxon>
        <taxon>Actinomycetes</taxon>
        <taxon>Glycomycetales</taxon>
        <taxon>Glycomycetaceae</taxon>
        <taxon>Glycomyces</taxon>
    </lineage>
</organism>